<proteinExistence type="predicted"/>
<reference evidence="1" key="1">
    <citation type="journal article" date="2024" name="Gigascience">
        <title>Chromosome-level genome of the poultry shaft louse Menopon gallinae provides insight into the host-switching and adaptive evolution of parasitic lice.</title>
        <authorList>
            <person name="Xu Y."/>
            <person name="Ma L."/>
            <person name="Liu S."/>
            <person name="Liang Y."/>
            <person name="Liu Q."/>
            <person name="He Z."/>
            <person name="Tian L."/>
            <person name="Duan Y."/>
            <person name="Cai W."/>
            <person name="Li H."/>
            <person name="Song F."/>
        </authorList>
    </citation>
    <scope>NUCLEOTIDE SEQUENCE</scope>
    <source>
        <strain evidence="1">Cailab_2023a</strain>
    </source>
</reference>
<dbReference type="EMBL" id="JARGDH010000002">
    <property type="protein sequence ID" value="KAL0277579.1"/>
    <property type="molecule type" value="Genomic_DNA"/>
</dbReference>
<evidence type="ECO:0000313" key="1">
    <source>
        <dbReference type="EMBL" id="KAL0277579.1"/>
    </source>
</evidence>
<sequence length="90" mass="10780">MIMDIWLCAIKNTSLYRRNIHGSTVGHITPGEADHEREEWTRNAVSETCQDQNDNFFPAPGEKDGIQFFIRIKRQQWRRQWQRQGDFRCI</sequence>
<accession>A0AAW2I5X1</accession>
<organism evidence="1">
    <name type="scientific">Menopon gallinae</name>
    <name type="common">poultry shaft louse</name>
    <dbReference type="NCBI Taxonomy" id="328185"/>
    <lineage>
        <taxon>Eukaryota</taxon>
        <taxon>Metazoa</taxon>
        <taxon>Ecdysozoa</taxon>
        <taxon>Arthropoda</taxon>
        <taxon>Hexapoda</taxon>
        <taxon>Insecta</taxon>
        <taxon>Pterygota</taxon>
        <taxon>Neoptera</taxon>
        <taxon>Paraneoptera</taxon>
        <taxon>Psocodea</taxon>
        <taxon>Troctomorpha</taxon>
        <taxon>Phthiraptera</taxon>
        <taxon>Amblycera</taxon>
        <taxon>Menoponidae</taxon>
        <taxon>Menopon</taxon>
    </lineage>
</organism>
<name>A0AAW2I5X1_9NEOP</name>
<dbReference type="AlphaFoldDB" id="A0AAW2I5X1"/>
<protein>
    <submittedName>
        <fullName evidence="1">Uncharacterized protein</fullName>
    </submittedName>
</protein>
<comment type="caution">
    <text evidence="1">The sequence shown here is derived from an EMBL/GenBank/DDBJ whole genome shotgun (WGS) entry which is preliminary data.</text>
</comment>
<gene>
    <name evidence="1" type="ORF">PYX00_004816</name>
</gene>